<keyword evidence="3" id="KW-1185">Reference proteome</keyword>
<evidence type="ECO:0000313" key="3">
    <source>
        <dbReference type="Proteomes" id="UP000561459"/>
    </source>
</evidence>
<dbReference type="EMBL" id="JACIDY010000005">
    <property type="protein sequence ID" value="MBB3940606.1"/>
    <property type="molecule type" value="Genomic_DNA"/>
</dbReference>
<evidence type="ECO:0000259" key="1">
    <source>
        <dbReference type="Pfam" id="PF20795"/>
    </source>
</evidence>
<feature type="domain" description="DUF6841" evidence="1">
    <location>
        <begin position="17"/>
        <end position="129"/>
    </location>
</feature>
<dbReference type="Pfam" id="PF20795">
    <property type="entry name" value="DUF6841"/>
    <property type="match status" value="1"/>
</dbReference>
<dbReference type="Gene3D" id="3.10.450.50">
    <property type="match status" value="1"/>
</dbReference>
<dbReference type="SUPFAM" id="SSF54427">
    <property type="entry name" value="NTF2-like"/>
    <property type="match status" value="1"/>
</dbReference>
<sequence>MTNQNSVAEIETLLRDYIDLFSAGDFETAVASYHLPFSWIIGPTIATAFTADEFIDKMNAMRNGLLEQDFLRSELVSCTVRMLGEHAALAGVEVARHYAGGREKEITGGTYIVHGDGTNWRLASIIGHPLSEIVSA</sequence>
<dbReference type="AlphaFoldDB" id="A0A7W6FYU6"/>
<dbReference type="InterPro" id="IPR032710">
    <property type="entry name" value="NTF2-like_dom_sf"/>
</dbReference>
<dbReference type="Proteomes" id="UP000561459">
    <property type="component" value="Unassembled WGS sequence"/>
</dbReference>
<gene>
    <name evidence="2" type="ORF">GGR39_002263</name>
</gene>
<organism evidence="2 3">
    <name type="scientific">Novosphingobium fluoreni</name>
    <dbReference type="NCBI Taxonomy" id="1391222"/>
    <lineage>
        <taxon>Bacteria</taxon>
        <taxon>Pseudomonadati</taxon>
        <taxon>Pseudomonadota</taxon>
        <taxon>Alphaproteobacteria</taxon>
        <taxon>Sphingomonadales</taxon>
        <taxon>Sphingomonadaceae</taxon>
        <taxon>Novosphingobium</taxon>
    </lineage>
</organism>
<proteinExistence type="predicted"/>
<dbReference type="InterPro" id="IPR049219">
    <property type="entry name" value="DUF6841"/>
</dbReference>
<protein>
    <recommendedName>
        <fullName evidence="1">DUF6841 domain-containing protein</fullName>
    </recommendedName>
</protein>
<comment type="caution">
    <text evidence="2">The sequence shown here is derived from an EMBL/GenBank/DDBJ whole genome shotgun (WGS) entry which is preliminary data.</text>
</comment>
<dbReference type="RefSeq" id="WP_183617204.1">
    <property type="nucleotide sequence ID" value="NZ_JACIDY010000005.1"/>
</dbReference>
<accession>A0A7W6FYU6</accession>
<evidence type="ECO:0000313" key="2">
    <source>
        <dbReference type="EMBL" id="MBB3940606.1"/>
    </source>
</evidence>
<reference evidence="2 3" key="1">
    <citation type="submission" date="2020-08" db="EMBL/GenBank/DDBJ databases">
        <title>Genomic Encyclopedia of Type Strains, Phase IV (KMG-IV): sequencing the most valuable type-strain genomes for metagenomic binning, comparative biology and taxonomic classification.</title>
        <authorList>
            <person name="Goeker M."/>
        </authorList>
    </citation>
    <scope>NUCLEOTIDE SEQUENCE [LARGE SCALE GENOMIC DNA]</scope>
    <source>
        <strain evidence="2 3">DSM 27568</strain>
    </source>
</reference>
<name>A0A7W6FYU6_9SPHN</name>